<dbReference type="EMBL" id="NBTX02000004">
    <property type="protein sequence ID" value="PNL62535.1"/>
    <property type="molecule type" value="Genomic_DNA"/>
</dbReference>
<dbReference type="InterPro" id="IPR029068">
    <property type="entry name" value="Glyas_Bleomycin-R_OHBP_Dase"/>
</dbReference>
<dbReference type="GeneID" id="98065063"/>
<evidence type="ECO:0000313" key="2">
    <source>
        <dbReference type="EMBL" id="PNL62535.1"/>
    </source>
</evidence>
<name>A0AAX0WWK5_9GAMM</name>
<protein>
    <recommendedName>
        <fullName evidence="1">VOC domain-containing protein</fullName>
    </recommendedName>
</protein>
<dbReference type="Gene3D" id="3.10.180.10">
    <property type="entry name" value="2,3-Dihydroxybiphenyl 1,2-Dioxygenase, domain 1"/>
    <property type="match status" value="1"/>
</dbReference>
<dbReference type="Proteomes" id="UP000192511">
    <property type="component" value="Unassembled WGS sequence"/>
</dbReference>
<proteinExistence type="predicted"/>
<evidence type="ECO:0000313" key="3">
    <source>
        <dbReference type="Proteomes" id="UP000192511"/>
    </source>
</evidence>
<organism evidence="2 3">
    <name type="scientific">Legionella anisa</name>
    <dbReference type="NCBI Taxonomy" id="28082"/>
    <lineage>
        <taxon>Bacteria</taxon>
        <taxon>Pseudomonadati</taxon>
        <taxon>Pseudomonadota</taxon>
        <taxon>Gammaproteobacteria</taxon>
        <taxon>Legionellales</taxon>
        <taxon>Legionellaceae</taxon>
        <taxon>Legionella</taxon>
    </lineage>
</organism>
<comment type="caution">
    <text evidence="2">The sequence shown here is derived from an EMBL/GenBank/DDBJ whole genome shotgun (WGS) entry which is preliminary data.</text>
</comment>
<accession>A0AAX0WWK5</accession>
<feature type="domain" description="VOC" evidence="1">
    <location>
        <begin position="5"/>
        <end position="135"/>
    </location>
</feature>
<evidence type="ECO:0000259" key="1">
    <source>
        <dbReference type="PROSITE" id="PS51819"/>
    </source>
</evidence>
<sequence>MTIKHLQHYLIRAKNIEVSKKFYTEVLGLNVGYRPPFKFPGYWLYANNLPVVHLIEADNKSLEQKTYLDNETLEVQNQSGAIDHLAFAADHLEKVLSHFRHLNVIYQHRIVPEEEGANQLFIVDPDGIRIELNFSHNP</sequence>
<dbReference type="RefSeq" id="WP_019233290.1">
    <property type="nucleotide sequence ID" value="NZ_CAXYJI010000061.1"/>
</dbReference>
<dbReference type="PROSITE" id="PS51819">
    <property type="entry name" value="VOC"/>
    <property type="match status" value="1"/>
</dbReference>
<keyword evidence="3" id="KW-1185">Reference proteome</keyword>
<dbReference type="Pfam" id="PF00903">
    <property type="entry name" value="Glyoxalase"/>
    <property type="match status" value="1"/>
</dbReference>
<dbReference type="InterPro" id="IPR037523">
    <property type="entry name" value="VOC_core"/>
</dbReference>
<dbReference type="SUPFAM" id="SSF54593">
    <property type="entry name" value="Glyoxalase/Bleomycin resistance protein/Dihydroxybiphenyl dioxygenase"/>
    <property type="match status" value="1"/>
</dbReference>
<dbReference type="InterPro" id="IPR004360">
    <property type="entry name" value="Glyas_Fos-R_dOase_dom"/>
</dbReference>
<dbReference type="PANTHER" id="PTHR46142">
    <property type="match status" value="1"/>
</dbReference>
<dbReference type="AlphaFoldDB" id="A0AAX0WWK5"/>
<gene>
    <name evidence="2" type="ORF">A6J39_015720</name>
</gene>
<reference evidence="2" key="1">
    <citation type="submission" date="2017-12" db="EMBL/GenBank/DDBJ databases">
        <title>FDA dAtabase for Regulatory Grade micrObial Sequences (FDA-ARGOS): Supporting development and validation of Infectious Disease Dx tests.</title>
        <authorList>
            <person name="Kerrigan L."/>
            <person name="Tallon L.J."/>
            <person name="Sadzewicz L."/>
            <person name="Sengamalay N."/>
            <person name="Ott S."/>
            <person name="Godinez A."/>
            <person name="Nagaraj S."/>
            <person name="Vavikolanu K."/>
            <person name="Vyas G."/>
            <person name="Nadendla S."/>
            <person name="Aluvathingal J."/>
            <person name="Sichtig H."/>
        </authorList>
    </citation>
    <scope>NUCLEOTIDE SEQUENCE [LARGE SCALE GENOMIC DNA]</scope>
    <source>
        <strain evidence="2">FDAARGOS_200</strain>
    </source>
</reference>
<dbReference type="PANTHER" id="PTHR46142:SF3">
    <property type="entry name" value="F18B13.24 PROTEIN"/>
    <property type="match status" value="1"/>
</dbReference>